<comment type="caution">
    <text evidence="2">The sequence shown here is derived from an EMBL/GenBank/DDBJ whole genome shotgun (WGS) entry which is preliminary data.</text>
</comment>
<dbReference type="InterPro" id="IPR019748">
    <property type="entry name" value="FERM_central"/>
</dbReference>
<dbReference type="InterPro" id="IPR019749">
    <property type="entry name" value="Band_41_domain"/>
</dbReference>
<dbReference type="InterPro" id="IPR029071">
    <property type="entry name" value="Ubiquitin-like_domsf"/>
</dbReference>
<dbReference type="Gene3D" id="3.10.20.90">
    <property type="entry name" value="Phosphatidylinositol 3-kinase Catalytic Subunit, Chain A, domain 1"/>
    <property type="match status" value="1"/>
</dbReference>
<keyword evidence="3" id="KW-1185">Reference proteome</keyword>
<dbReference type="Proteomes" id="UP000887013">
    <property type="component" value="Unassembled WGS sequence"/>
</dbReference>
<dbReference type="InterPro" id="IPR035963">
    <property type="entry name" value="FERM_2"/>
</dbReference>
<dbReference type="SMART" id="SM00295">
    <property type="entry name" value="B41"/>
    <property type="match status" value="1"/>
</dbReference>
<gene>
    <name evidence="2" type="primary">EPB41L4A</name>
    <name evidence="2" type="ORF">NPIL_256351</name>
</gene>
<dbReference type="SUPFAM" id="SSF54236">
    <property type="entry name" value="Ubiquitin-like"/>
    <property type="match status" value="1"/>
</dbReference>
<reference evidence="2" key="1">
    <citation type="submission" date="2020-08" db="EMBL/GenBank/DDBJ databases">
        <title>Multicomponent nature underlies the extraordinary mechanical properties of spider dragline silk.</title>
        <authorList>
            <person name="Kono N."/>
            <person name="Nakamura H."/>
            <person name="Mori M."/>
            <person name="Yoshida Y."/>
            <person name="Ohtoshi R."/>
            <person name="Malay A.D."/>
            <person name="Moran D.A.P."/>
            <person name="Tomita M."/>
            <person name="Numata K."/>
            <person name="Arakawa K."/>
        </authorList>
    </citation>
    <scope>NUCLEOTIDE SEQUENCE</scope>
</reference>
<dbReference type="PROSITE" id="PS00660">
    <property type="entry name" value="FERM_1"/>
    <property type="match status" value="1"/>
</dbReference>
<dbReference type="PANTHER" id="PTHR23280:SF21">
    <property type="entry name" value="PROTEIN 4.1 HOMOLOG"/>
    <property type="match status" value="1"/>
</dbReference>
<name>A0A8X6UKI6_NEPPI</name>
<dbReference type="GO" id="GO:0031032">
    <property type="term" value="P:actomyosin structure organization"/>
    <property type="evidence" value="ECO:0007669"/>
    <property type="project" value="TreeGrafter"/>
</dbReference>
<dbReference type="Pfam" id="PF00373">
    <property type="entry name" value="FERM_M"/>
    <property type="match status" value="1"/>
</dbReference>
<dbReference type="Pfam" id="PF09379">
    <property type="entry name" value="FERM_N"/>
    <property type="match status" value="1"/>
</dbReference>
<proteinExistence type="predicted"/>
<accession>A0A8X6UKI6</accession>
<dbReference type="InterPro" id="IPR018979">
    <property type="entry name" value="FERM_N"/>
</dbReference>
<dbReference type="EMBL" id="BMAW01081333">
    <property type="protein sequence ID" value="GFU23937.1"/>
    <property type="molecule type" value="Genomic_DNA"/>
</dbReference>
<dbReference type="CDD" id="cd14473">
    <property type="entry name" value="FERM_B-lobe"/>
    <property type="match status" value="1"/>
</dbReference>
<dbReference type="OrthoDB" id="6431038at2759"/>
<dbReference type="InterPro" id="IPR019747">
    <property type="entry name" value="FERM_CS"/>
</dbReference>
<evidence type="ECO:0000313" key="3">
    <source>
        <dbReference type="Proteomes" id="UP000887013"/>
    </source>
</evidence>
<dbReference type="GO" id="GO:0048731">
    <property type="term" value="P:system development"/>
    <property type="evidence" value="ECO:0007669"/>
    <property type="project" value="UniProtKB-ARBA"/>
</dbReference>
<protein>
    <submittedName>
        <fullName evidence="2">Band 4.1-like protein 4A</fullName>
    </submittedName>
</protein>
<dbReference type="GO" id="GO:0009887">
    <property type="term" value="P:animal organ morphogenesis"/>
    <property type="evidence" value="ECO:0007669"/>
    <property type="project" value="UniProtKB-ARBA"/>
</dbReference>
<dbReference type="SUPFAM" id="SSF47031">
    <property type="entry name" value="Second domain of FERM"/>
    <property type="match status" value="1"/>
</dbReference>
<sequence length="190" mass="21548">MDLDSREKAFICAPQRASAPPTALVAESRTSRSKNCFDCSESVNQGHCSDILFPADRNELKATTKGEFLLERVFSHLNLVEKAYFGLRFLNRTGESRWLDPLQKVDKQLKGLSPFTLYFGVKFYASDPCRLLEEITRYQFVLQLKQDIVQGRLPLTDDLAAELFALSLQGGLLLHTILTCIREAFQNARL</sequence>
<evidence type="ECO:0000259" key="1">
    <source>
        <dbReference type="PROSITE" id="PS50057"/>
    </source>
</evidence>
<dbReference type="GO" id="GO:0071944">
    <property type="term" value="C:cell periphery"/>
    <property type="evidence" value="ECO:0007669"/>
    <property type="project" value="UniProtKB-ARBA"/>
</dbReference>
<organism evidence="2 3">
    <name type="scientific">Nephila pilipes</name>
    <name type="common">Giant wood spider</name>
    <name type="synonym">Nephila maculata</name>
    <dbReference type="NCBI Taxonomy" id="299642"/>
    <lineage>
        <taxon>Eukaryota</taxon>
        <taxon>Metazoa</taxon>
        <taxon>Ecdysozoa</taxon>
        <taxon>Arthropoda</taxon>
        <taxon>Chelicerata</taxon>
        <taxon>Arachnida</taxon>
        <taxon>Araneae</taxon>
        <taxon>Araneomorphae</taxon>
        <taxon>Entelegynae</taxon>
        <taxon>Araneoidea</taxon>
        <taxon>Nephilidae</taxon>
        <taxon>Nephila</taxon>
    </lineage>
</organism>
<dbReference type="AlphaFoldDB" id="A0A8X6UKI6"/>
<dbReference type="InterPro" id="IPR000299">
    <property type="entry name" value="FERM_domain"/>
</dbReference>
<dbReference type="PANTHER" id="PTHR23280">
    <property type="entry name" value="4.1 G PROTEIN"/>
    <property type="match status" value="1"/>
</dbReference>
<dbReference type="Gene3D" id="1.20.80.60">
    <property type="match status" value="1"/>
</dbReference>
<evidence type="ECO:0000313" key="2">
    <source>
        <dbReference type="EMBL" id="GFU23937.1"/>
    </source>
</evidence>
<dbReference type="PROSITE" id="PS50057">
    <property type="entry name" value="FERM_3"/>
    <property type="match status" value="1"/>
</dbReference>
<feature type="domain" description="FERM" evidence="1">
    <location>
        <begin position="42"/>
        <end position="190"/>
    </location>
</feature>
<dbReference type="GO" id="GO:0005856">
    <property type="term" value="C:cytoskeleton"/>
    <property type="evidence" value="ECO:0007669"/>
    <property type="project" value="TreeGrafter"/>
</dbReference>